<dbReference type="InterPro" id="IPR020583">
    <property type="entry name" value="Inositol_monoP_metal-BS"/>
</dbReference>
<evidence type="ECO:0008006" key="5">
    <source>
        <dbReference type="Google" id="ProtNLM"/>
    </source>
</evidence>
<evidence type="ECO:0000256" key="2">
    <source>
        <dbReference type="ARBA" id="ARBA00022801"/>
    </source>
</evidence>
<dbReference type="PRINTS" id="PR00377">
    <property type="entry name" value="IMPHPHTASES"/>
</dbReference>
<dbReference type="SUPFAM" id="SSF56655">
    <property type="entry name" value="Carbohydrate phosphatase"/>
    <property type="match status" value="1"/>
</dbReference>
<feature type="non-terminal residue" evidence="4">
    <location>
        <position position="168"/>
    </location>
</feature>
<proteinExistence type="predicted"/>
<gene>
    <name evidence="4" type="ORF">METZ01_LOCUS335160</name>
</gene>
<dbReference type="GO" id="GO:0008934">
    <property type="term" value="F:inositol monophosphate 1-phosphatase activity"/>
    <property type="evidence" value="ECO:0007669"/>
    <property type="project" value="TreeGrafter"/>
</dbReference>
<accession>A0A382QA66</accession>
<feature type="non-terminal residue" evidence="4">
    <location>
        <position position="1"/>
    </location>
</feature>
<dbReference type="AlphaFoldDB" id="A0A382QA66"/>
<dbReference type="PANTHER" id="PTHR20854:SF4">
    <property type="entry name" value="INOSITOL-1-MONOPHOSPHATASE-RELATED"/>
    <property type="match status" value="1"/>
</dbReference>
<protein>
    <recommendedName>
        <fullName evidence="5">Inositol monophosphatase</fullName>
    </recommendedName>
</protein>
<evidence type="ECO:0000256" key="1">
    <source>
        <dbReference type="ARBA" id="ARBA00022723"/>
    </source>
</evidence>
<keyword evidence="3" id="KW-0460">Magnesium</keyword>
<dbReference type="EMBL" id="UINC01112984">
    <property type="protein sequence ID" value="SVC82306.1"/>
    <property type="molecule type" value="Genomic_DNA"/>
</dbReference>
<dbReference type="InterPro" id="IPR000760">
    <property type="entry name" value="Inositol_monophosphatase-like"/>
</dbReference>
<dbReference type="GO" id="GO:0007165">
    <property type="term" value="P:signal transduction"/>
    <property type="evidence" value="ECO:0007669"/>
    <property type="project" value="TreeGrafter"/>
</dbReference>
<evidence type="ECO:0000313" key="4">
    <source>
        <dbReference type="EMBL" id="SVC82306.1"/>
    </source>
</evidence>
<dbReference type="CDD" id="cd01637">
    <property type="entry name" value="IMPase_like"/>
    <property type="match status" value="1"/>
</dbReference>
<keyword evidence="1" id="KW-0479">Metal-binding</keyword>
<keyword evidence="2" id="KW-0378">Hydrolase</keyword>
<reference evidence="4" key="1">
    <citation type="submission" date="2018-05" db="EMBL/GenBank/DDBJ databases">
        <authorList>
            <person name="Lanie J.A."/>
            <person name="Ng W.-L."/>
            <person name="Kazmierczak K.M."/>
            <person name="Andrzejewski T.M."/>
            <person name="Davidsen T.M."/>
            <person name="Wayne K.J."/>
            <person name="Tettelin H."/>
            <person name="Glass J.I."/>
            <person name="Rusch D."/>
            <person name="Podicherti R."/>
            <person name="Tsui H.-C.T."/>
            <person name="Winkler M.E."/>
        </authorList>
    </citation>
    <scope>NUCLEOTIDE SEQUENCE</scope>
</reference>
<dbReference type="Pfam" id="PF00459">
    <property type="entry name" value="Inositol_P"/>
    <property type="match status" value="1"/>
</dbReference>
<dbReference type="PROSITE" id="PS00629">
    <property type="entry name" value="IMP_1"/>
    <property type="match status" value="1"/>
</dbReference>
<dbReference type="GO" id="GO:0006020">
    <property type="term" value="P:inositol metabolic process"/>
    <property type="evidence" value="ECO:0007669"/>
    <property type="project" value="TreeGrafter"/>
</dbReference>
<name>A0A382QA66_9ZZZZ</name>
<dbReference type="GO" id="GO:0046872">
    <property type="term" value="F:metal ion binding"/>
    <property type="evidence" value="ECO:0007669"/>
    <property type="project" value="UniProtKB-KW"/>
</dbReference>
<dbReference type="PANTHER" id="PTHR20854">
    <property type="entry name" value="INOSITOL MONOPHOSPHATASE"/>
    <property type="match status" value="1"/>
</dbReference>
<organism evidence="4">
    <name type="scientific">marine metagenome</name>
    <dbReference type="NCBI Taxonomy" id="408172"/>
    <lineage>
        <taxon>unclassified sequences</taxon>
        <taxon>metagenomes</taxon>
        <taxon>ecological metagenomes</taxon>
    </lineage>
</organism>
<sequence length="168" mass="18186">VVDVPDSDVVREIVIEAARDAGVGQSLLRDASIKDDGSVVTIADHLLQERISAALRQRWPDIPFMGEEMEHARQARIVNAKGGTFWTLDPLDGTTNYSMGFPFYGVSLALVSAGEVALGVVYDPVRDECFHAVSGQGAYLNEQQLQTNATGIELRACVANVDLKRLVG</sequence>
<dbReference type="Gene3D" id="3.30.540.10">
    <property type="entry name" value="Fructose-1,6-Bisphosphatase, subunit A, domain 1"/>
    <property type="match status" value="1"/>
</dbReference>
<evidence type="ECO:0000256" key="3">
    <source>
        <dbReference type="ARBA" id="ARBA00022842"/>
    </source>
</evidence>